<accession>A0A0B7BH95</accession>
<dbReference type="AlphaFoldDB" id="A0A0B7BH95"/>
<dbReference type="EMBL" id="HACG01045854">
    <property type="protein sequence ID" value="CEK92719.1"/>
    <property type="molecule type" value="Transcribed_RNA"/>
</dbReference>
<feature type="non-terminal residue" evidence="1">
    <location>
        <position position="64"/>
    </location>
</feature>
<gene>
    <name evidence="1" type="primary">ORF189807</name>
</gene>
<organism evidence="1">
    <name type="scientific">Arion vulgaris</name>
    <dbReference type="NCBI Taxonomy" id="1028688"/>
    <lineage>
        <taxon>Eukaryota</taxon>
        <taxon>Metazoa</taxon>
        <taxon>Spiralia</taxon>
        <taxon>Lophotrochozoa</taxon>
        <taxon>Mollusca</taxon>
        <taxon>Gastropoda</taxon>
        <taxon>Heterobranchia</taxon>
        <taxon>Euthyneura</taxon>
        <taxon>Panpulmonata</taxon>
        <taxon>Eupulmonata</taxon>
        <taxon>Stylommatophora</taxon>
        <taxon>Helicina</taxon>
        <taxon>Arionoidea</taxon>
        <taxon>Arionidae</taxon>
        <taxon>Arion</taxon>
    </lineage>
</organism>
<protein>
    <submittedName>
        <fullName evidence="1">Uncharacterized protein</fullName>
    </submittedName>
</protein>
<proteinExistence type="predicted"/>
<name>A0A0B7BH95_9EUPU</name>
<evidence type="ECO:0000313" key="1">
    <source>
        <dbReference type="EMBL" id="CEK92719.1"/>
    </source>
</evidence>
<reference evidence="1" key="1">
    <citation type="submission" date="2014-12" db="EMBL/GenBank/DDBJ databases">
        <title>Insight into the proteome of Arion vulgaris.</title>
        <authorList>
            <person name="Aradska J."/>
            <person name="Bulat T."/>
            <person name="Smidak R."/>
            <person name="Sarate P."/>
            <person name="Gangsoo J."/>
            <person name="Sialana F."/>
            <person name="Bilban M."/>
            <person name="Lubec G."/>
        </authorList>
    </citation>
    <scope>NUCLEOTIDE SEQUENCE</scope>
    <source>
        <tissue evidence="1">Skin</tissue>
    </source>
</reference>
<sequence>MITLSYHDNICLIMKSSHSAPLSYHDHMRHEELWGVVVFYPVPRCITSVSGCVASVSRRVMSVS</sequence>